<proteinExistence type="predicted"/>
<accession>A0ABN9QW87</accession>
<evidence type="ECO:0000313" key="4">
    <source>
        <dbReference type="EMBL" id="CAK0809569.1"/>
    </source>
</evidence>
<feature type="region of interest" description="Disordered" evidence="2">
    <location>
        <begin position="41"/>
        <end position="60"/>
    </location>
</feature>
<feature type="region of interest" description="Disordered" evidence="2">
    <location>
        <begin position="674"/>
        <end position="710"/>
    </location>
</feature>
<keyword evidence="3" id="KW-0812">Transmembrane</keyword>
<reference evidence="4" key="1">
    <citation type="submission" date="2023-10" db="EMBL/GenBank/DDBJ databases">
        <authorList>
            <person name="Chen Y."/>
            <person name="Shah S."/>
            <person name="Dougan E. K."/>
            <person name="Thang M."/>
            <person name="Chan C."/>
        </authorList>
    </citation>
    <scope>NUCLEOTIDE SEQUENCE [LARGE SCALE GENOMIC DNA]</scope>
</reference>
<evidence type="ECO:0000256" key="1">
    <source>
        <dbReference type="SAM" id="Coils"/>
    </source>
</evidence>
<keyword evidence="5" id="KW-1185">Reference proteome</keyword>
<keyword evidence="1" id="KW-0175">Coiled coil</keyword>
<evidence type="ECO:0000313" key="5">
    <source>
        <dbReference type="Proteomes" id="UP001189429"/>
    </source>
</evidence>
<dbReference type="EMBL" id="CAUYUJ010004446">
    <property type="protein sequence ID" value="CAK0809569.1"/>
    <property type="molecule type" value="Genomic_DNA"/>
</dbReference>
<name>A0ABN9QW87_9DINO</name>
<keyword evidence="3" id="KW-1133">Transmembrane helix</keyword>
<protein>
    <recommendedName>
        <fullName evidence="6">H(+)-exporting diphosphatase</fullName>
    </recommendedName>
</protein>
<feature type="coiled-coil region" evidence="1">
    <location>
        <begin position="631"/>
        <end position="658"/>
    </location>
</feature>
<evidence type="ECO:0000256" key="3">
    <source>
        <dbReference type="SAM" id="Phobius"/>
    </source>
</evidence>
<gene>
    <name evidence="4" type="ORF">PCOR1329_LOCUS14791</name>
</gene>
<sequence length="710" mass="74906">MAFDIAAGLHIWPAFPALAQGGFLSISMPTTYRQRRWQCWSGPGGRQKQPGRQGLGSGSPVRLGKTLLEAPVPLVPVPGCELRHRRYRCDWQQLGPGHLLNETRLCFFFLRHRRLCYNFHPGILAGREPQAPVRGIEELRQGSSAASRLGGAAAEVLPGPTWGQPAAGRYSGSDTFECTMFYGVDLLGLALVGVILQICLGSRPRPTPRGAPLELPTAAMARAPECGPLAAAEEGMAEPLCPEALLVAAGSPAAASVEEAEHGGLLAAAAARRARPGASRRGRVLGTAAALCVALAVALLAKQWARSRRAASADTGETTGLFLFGALAGAAEVMLTGAKAAKAIGGGYKDFNGLLNNSDMSKEISTLEAMLKVGVNKSIVLDPSWKKFLPNETQGMNESQMRAMLFPRLQRHDGNLCYDDEEEHAGLCYKRCELLTFGTHPFRTSAFSCCRSAPCDWDRTAFKMGICGGYSVSGDTANGMCPHTPGACLANEELLNGLCYKKCAILTVGEYMYRTGPSTCCKFRSQLACTAGAKGPGGNYAIVNTSFATGGGLCTKEMPCTVHMPLVRMSENKEWFPWDNITNITGQDALESGTTTEEAARRQLDDTTLADEEEEAVGAPAGAADNLAAAIAAEKKAIAVMQEAVKAAKEAAAVAKAQAAPSAAESERLDAALSAAEAAAEGQLSERGSTLETPAAVAETPTEEVAALKK</sequence>
<evidence type="ECO:0008006" key="6">
    <source>
        <dbReference type="Google" id="ProtNLM"/>
    </source>
</evidence>
<dbReference type="Proteomes" id="UP001189429">
    <property type="component" value="Unassembled WGS sequence"/>
</dbReference>
<evidence type="ECO:0000256" key="2">
    <source>
        <dbReference type="SAM" id="MobiDB-lite"/>
    </source>
</evidence>
<comment type="caution">
    <text evidence="4">The sequence shown here is derived from an EMBL/GenBank/DDBJ whole genome shotgun (WGS) entry which is preliminary data.</text>
</comment>
<feature type="transmembrane region" description="Helical" evidence="3">
    <location>
        <begin position="282"/>
        <end position="301"/>
    </location>
</feature>
<organism evidence="4 5">
    <name type="scientific">Prorocentrum cordatum</name>
    <dbReference type="NCBI Taxonomy" id="2364126"/>
    <lineage>
        <taxon>Eukaryota</taxon>
        <taxon>Sar</taxon>
        <taxon>Alveolata</taxon>
        <taxon>Dinophyceae</taxon>
        <taxon>Prorocentrales</taxon>
        <taxon>Prorocentraceae</taxon>
        <taxon>Prorocentrum</taxon>
    </lineage>
</organism>
<keyword evidence="3" id="KW-0472">Membrane</keyword>